<feature type="region of interest" description="Disordered" evidence="1">
    <location>
        <begin position="146"/>
        <end position="172"/>
    </location>
</feature>
<reference evidence="4" key="1">
    <citation type="journal article" date="2022" name="Int. J. Syst. Evol. Microbiol.">
        <title>Anaeromyxobacter oryzae sp. nov., Anaeromyxobacter diazotrophicus sp. nov. and Anaeromyxobacter paludicola sp. nov., isolated from paddy soils.</title>
        <authorList>
            <person name="Itoh H."/>
            <person name="Xu Z."/>
            <person name="Mise K."/>
            <person name="Masuda Y."/>
            <person name="Ushijima N."/>
            <person name="Hayakawa C."/>
            <person name="Shiratori Y."/>
            <person name="Senoo K."/>
        </authorList>
    </citation>
    <scope>NUCLEOTIDE SEQUENCE [LARGE SCALE GENOMIC DNA]</scope>
    <source>
        <strain evidence="4">Red630</strain>
    </source>
</reference>
<dbReference type="EMBL" id="AP025592">
    <property type="protein sequence ID" value="BDG08048.1"/>
    <property type="molecule type" value="Genomic_DNA"/>
</dbReference>
<dbReference type="PANTHER" id="PTHR34475">
    <property type="match status" value="1"/>
</dbReference>
<feature type="region of interest" description="Disordered" evidence="1">
    <location>
        <begin position="1"/>
        <end position="25"/>
    </location>
</feature>
<dbReference type="Gene3D" id="1.10.260.40">
    <property type="entry name" value="lambda repressor-like DNA-binding domains"/>
    <property type="match status" value="1"/>
</dbReference>
<evidence type="ECO:0000313" key="4">
    <source>
        <dbReference type="Proteomes" id="UP001162734"/>
    </source>
</evidence>
<gene>
    <name evidence="3" type="ORF">AMPC_11610</name>
</gene>
<dbReference type="PANTHER" id="PTHR34475:SF1">
    <property type="entry name" value="CYTOSKELETON PROTEIN RODZ"/>
    <property type="match status" value="1"/>
</dbReference>
<evidence type="ECO:0000313" key="3">
    <source>
        <dbReference type="EMBL" id="BDG08048.1"/>
    </source>
</evidence>
<dbReference type="RefSeq" id="WP_248345170.1">
    <property type="nucleotide sequence ID" value="NZ_AP025592.1"/>
</dbReference>
<keyword evidence="2" id="KW-1133">Transmembrane helix</keyword>
<keyword evidence="2" id="KW-0812">Transmembrane</keyword>
<protein>
    <recommendedName>
        <fullName evidence="5">Helix-turn-helix domain-containing protein</fullName>
    </recommendedName>
</protein>
<dbReference type="InterPro" id="IPR010982">
    <property type="entry name" value="Lambda_DNA-bd_dom_sf"/>
</dbReference>
<organism evidence="3 4">
    <name type="scientific">Anaeromyxobacter paludicola</name>
    <dbReference type="NCBI Taxonomy" id="2918171"/>
    <lineage>
        <taxon>Bacteria</taxon>
        <taxon>Pseudomonadati</taxon>
        <taxon>Myxococcota</taxon>
        <taxon>Myxococcia</taxon>
        <taxon>Myxococcales</taxon>
        <taxon>Cystobacterineae</taxon>
        <taxon>Anaeromyxobacteraceae</taxon>
        <taxon>Anaeromyxobacter</taxon>
    </lineage>
</organism>
<dbReference type="InterPro" id="IPR001387">
    <property type="entry name" value="Cro/C1-type_HTH"/>
</dbReference>
<dbReference type="CDD" id="cd00093">
    <property type="entry name" value="HTH_XRE"/>
    <property type="match status" value="1"/>
</dbReference>
<accession>A0ABM7X8A3</accession>
<feature type="transmembrane region" description="Helical" evidence="2">
    <location>
        <begin position="122"/>
        <end position="141"/>
    </location>
</feature>
<evidence type="ECO:0000256" key="2">
    <source>
        <dbReference type="SAM" id="Phobius"/>
    </source>
</evidence>
<evidence type="ECO:0008006" key="5">
    <source>
        <dbReference type="Google" id="ProtNLM"/>
    </source>
</evidence>
<dbReference type="InterPro" id="IPR050400">
    <property type="entry name" value="Bact_Cytoskel_RodZ"/>
</dbReference>
<dbReference type="Pfam" id="PF13413">
    <property type="entry name" value="HTH_25"/>
    <property type="match status" value="1"/>
</dbReference>
<evidence type="ECO:0000256" key="1">
    <source>
        <dbReference type="SAM" id="MobiDB-lite"/>
    </source>
</evidence>
<proteinExistence type="predicted"/>
<keyword evidence="4" id="KW-1185">Reference proteome</keyword>
<dbReference type="Proteomes" id="UP001162734">
    <property type="component" value="Chromosome"/>
</dbReference>
<sequence length="172" mass="18624">MAEREGPVAPSPFEEGAEAPPDVASFGRWLERERELRGLDREEVGRRAKLGTGIVEALESGELARMPPRAYLLGYLRAWAGAAGLDPDEVVLRWQEVEGGLGAAEAEAPARPRPRRSLDPRLLVAVLLAAAALALVLFASTRRPAPLKLDPTRTPGERGSYYQPEAAPPVTR</sequence>
<name>A0ABM7X8A3_9BACT</name>
<keyword evidence="2" id="KW-0472">Membrane</keyword>